<dbReference type="GO" id="GO:0007059">
    <property type="term" value="P:chromosome segregation"/>
    <property type="evidence" value="ECO:0007669"/>
    <property type="project" value="UniProtKB-KW"/>
</dbReference>
<gene>
    <name evidence="3" type="primary">scpA</name>
    <name evidence="3" type="ORF">NCTC13079_00747</name>
</gene>
<keyword evidence="1" id="KW-0159">Chromosome partition</keyword>
<evidence type="ECO:0000256" key="1">
    <source>
        <dbReference type="ARBA" id="ARBA00022829"/>
    </source>
</evidence>
<dbReference type="EMBL" id="LR134523">
    <property type="protein sequence ID" value="VEJ35553.1"/>
    <property type="molecule type" value="Genomic_DNA"/>
</dbReference>
<proteinExistence type="predicted"/>
<dbReference type="PANTHER" id="PTHR33969:SF2">
    <property type="entry name" value="SEGREGATION AND CONDENSATION PROTEIN A"/>
    <property type="match status" value="1"/>
</dbReference>
<dbReference type="AlphaFoldDB" id="A0A448V1H0"/>
<dbReference type="Pfam" id="PF02616">
    <property type="entry name" value="SMC_ScpA"/>
    <property type="match status" value="1"/>
</dbReference>
<protein>
    <recommendedName>
        <fullName evidence="2">Segregation and condensation protein A</fullName>
    </recommendedName>
</protein>
<reference evidence="3 4" key="1">
    <citation type="submission" date="2018-12" db="EMBL/GenBank/DDBJ databases">
        <authorList>
            <consortium name="Pathogen Informatics"/>
        </authorList>
    </citation>
    <scope>NUCLEOTIDE SEQUENCE [LARGE SCALE GENOMIC DNA]</scope>
    <source>
        <strain evidence="3 4">NCTC13079</strain>
    </source>
</reference>
<accession>A0A448V1H0</accession>
<dbReference type="Proteomes" id="UP000269544">
    <property type="component" value="Chromosome"/>
</dbReference>
<dbReference type="PANTHER" id="PTHR33969">
    <property type="entry name" value="SEGREGATION AND CONDENSATION PROTEIN A"/>
    <property type="match status" value="1"/>
</dbReference>
<keyword evidence="4" id="KW-1185">Reference proteome</keyword>
<evidence type="ECO:0000313" key="3">
    <source>
        <dbReference type="EMBL" id="VEJ35553.1"/>
    </source>
</evidence>
<evidence type="ECO:0000256" key="2">
    <source>
        <dbReference type="ARBA" id="ARBA00044777"/>
    </source>
</evidence>
<evidence type="ECO:0000313" key="4">
    <source>
        <dbReference type="Proteomes" id="UP000269544"/>
    </source>
</evidence>
<sequence length="245" mass="28577">MSFCIEYGSFSGPMEVLIELIRNREMNIYDIQIHILVDDFMAYIDGMDGLDMESVADFLAMASYLLAIKSRMLLPKRVAPNEAEEEEEDPRKELAERIVEYQKVKAQAEVLGRMAEAESGAIYRKQADFSRFDSKNLLKDESSDKLMVAYREVMRRFRVHERAQNALEKIPAAEYSFRQARHKIAEAFRKWQEPRFFDMVEDAQSRIEVVTIFLTMLELIKNQKIVCTQAGRDIILMRKETEHAS</sequence>
<dbReference type="RefSeq" id="WP_164715209.1">
    <property type="nucleotide sequence ID" value="NZ_JAUSWF010000001.1"/>
</dbReference>
<name>A0A448V1H0_9FIRM</name>
<dbReference type="KEGG" id="piv:NCTC13079_00747"/>
<dbReference type="Gene3D" id="6.10.250.2410">
    <property type="match status" value="1"/>
</dbReference>
<dbReference type="InterPro" id="IPR003768">
    <property type="entry name" value="ScpA"/>
</dbReference>
<organism evidence="3 4">
    <name type="scientific">Aedoeadaptatus ivorii</name>
    <dbReference type="NCBI Taxonomy" id="54006"/>
    <lineage>
        <taxon>Bacteria</taxon>
        <taxon>Bacillati</taxon>
        <taxon>Bacillota</taxon>
        <taxon>Tissierellia</taxon>
        <taxon>Tissierellales</taxon>
        <taxon>Peptoniphilaceae</taxon>
        <taxon>Aedoeadaptatus</taxon>
    </lineage>
</organism>